<dbReference type="RefSeq" id="WP_215233150.1">
    <property type="nucleotide sequence ID" value="NZ_CAJRAU010000002.1"/>
</dbReference>
<sequence length="379" mass="43370">MNAKFALLLIILWTSSTVSKSQVPSEKKRWFEIQVNKNVELLGFVYFLGYEGAQAETSDYSPRTKARYAYGLDLYRQYKAFENSKNLAVAIGFAQDIWLDYFINLLVQLDDFPNAKLRDDIDPTYYLRFSSKKDTTEAKTNAVAFIDAMNGLWREVDFDTYLTQNQPKYANAIAQVKSGLPDSSFIPTMEKFYQAHLDAYKLVPSLTIPPGMGFGVKYGAQDKTFAFHVFGAFHIPNFKDSLTLDMGFNDQKHLLELSTHEFGHSFVNPVVDELPGNMFSETESLFEPIKKVMSNQGYTAWKACVYEHFVRAGEIIISQNRGNAGDTQRLRTHYEQDRKFIYLPLILEEFSKYNKSASISYRQAVRAAMAGLIDEARKK</sequence>
<feature type="signal peptide" evidence="1">
    <location>
        <begin position="1"/>
        <end position="20"/>
    </location>
</feature>
<dbReference type="Pfam" id="PF16286">
    <property type="entry name" value="DUF4932"/>
    <property type="match status" value="1"/>
</dbReference>
<dbReference type="InterPro" id="IPR032560">
    <property type="entry name" value="DUF4932"/>
</dbReference>
<evidence type="ECO:0008006" key="4">
    <source>
        <dbReference type="Google" id="ProtNLM"/>
    </source>
</evidence>
<accession>A0ABN7RAF2</accession>
<protein>
    <recommendedName>
        <fullName evidence="4">DUF4932 domain-containing protein</fullName>
    </recommendedName>
</protein>
<evidence type="ECO:0000256" key="1">
    <source>
        <dbReference type="SAM" id="SignalP"/>
    </source>
</evidence>
<keyword evidence="3" id="KW-1185">Reference proteome</keyword>
<dbReference type="EMBL" id="CAJRAU010000002">
    <property type="protein sequence ID" value="CAG5069056.1"/>
    <property type="molecule type" value="Genomic_DNA"/>
</dbReference>
<comment type="caution">
    <text evidence="2">The sequence shown here is derived from an EMBL/GenBank/DDBJ whole genome shotgun (WGS) entry which is preliminary data.</text>
</comment>
<dbReference type="Proteomes" id="UP000679725">
    <property type="component" value="Unassembled WGS sequence"/>
</dbReference>
<reference evidence="2 3" key="1">
    <citation type="submission" date="2021-04" db="EMBL/GenBank/DDBJ databases">
        <authorList>
            <person name="Rodrigo-Torres L."/>
            <person name="Arahal R. D."/>
            <person name="Lucena T."/>
        </authorList>
    </citation>
    <scope>NUCLEOTIDE SEQUENCE [LARGE SCALE GENOMIC DNA]</scope>
    <source>
        <strain evidence="2 3">CECT 9623</strain>
    </source>
</reference>
<evidence type="ECO:0000313" key="2">
    <source>
        <dbReference type="EMBL" id="CAG5069056.1"/>
    </source>
</evidence>
<feature type="chain" id="PRO_5045862940" description="DUF4932 domain-containing protein" evidence="1">
    <location>
        <begin position="21"/>
        <end position="379"/>
    </location>
</feature>
<evidence type="ECO:0000313" key="3">
    <source>
        <dbReference type="Proteomes" id="UP000679725"/>
    </source>
</evidence>
<gene>
    <name evidence="2" type="ORF">DYBT9623_01790</name>
</gene>
<keyword evidence="1" id="KW-0732">Signal</keyword>
<proteinExistence type="predicted"/>
<name>A0ABN7RAF2_9BACT</name>
<organism evidence="2 3">
    <name type="scientific">Dyadobacter linearis</name>
    <dbReference type="NCBI Taxonomy" id="2823330"/>
    <lineage>
        <taxon>Bacteria</taxon>
        <taxon>Pseudomonadati</taxon>
        <taxon>Bacteroidota</taxon>
        <taxon>Cytophagia</taxon>
        <taxon>Cytophagales</taxon>
        <taxon>Spirosomataceae</taxon>
        <taxon>Dyadobacter</taxon>
    </lineage>
</organism>